<dbReference type="NCBIfam" id="TIGR01988">
    <property type="entry name" value="Ubi-OHases"/>
    <property type="match status" value="1"/>
</dbReference>
<comment type="pathway">
    <text evidence="2">Cofactor biosynthesis; ubiquinone biosynthesis.</text>
</comment>
<dbReference type="PRINTS" id="PR00420">
    <property type="entry name" value="RNGMNOXGNASE"/>
</dbReference>
<accession>A0A518N5T4</accession>
<keyword evidence="6 9" id="KW-0560">Oxidoreductase</keyword>
<dbReference type="PANTHER" id="PTHR43876">
    <property type="entry name" value="UBIQUINONE BIOSYNTHESIS MONOOXYGENASE COQ6, MITOCHONDRIAL"/>
    <property type="match status" value="1"/>
</dbReference>
<comment type="similarity">
    <text evidence="3">Belongs to the UbiH/COQ6 family.</text>
</comment>
<reference evidence="9 10" key="1">
    <citation type="submission" date="2019-07" db="EMBL/GenBank/DDBJ databases">
        <title>Full genome sequence of Luteimonas sp. Gr-4.</title>
        <authorList>
            <person name="Im W.-T."/>
        </authorList>
    </citation>
    <scope>NUCLEOTIDE SEQUENCE [LARGE SCALE GENOMIC DNA]</scope>
    <source>
        <strain evidence="9 10">Gr-4</strain>
    </source>
</reference>
<dbReference type="Proteomes" id="UP000316584">
    <property type="component" value="Chromosome"/>
</dbReference>
<keyword evidence="4" id="KW-0285">Flavoprotein</keyword>
<dbReference type="InterPro" id="IPR051205">
    <property type="entry name" value="UbiH/COQ6_monooxygenase"/>
</dbReference>
<evidence type="ECO:0000313" key="9">
    <source>
        <dbReference type="EMBL" id="QDW67247.1"/>
    </source>
</evidence>
<dbReference type="AlphaFoldDB" id="A0A518N5T4"/>
<keyword evidence="7" id="KW-0503">Monooxygenase</keyword>
<dbReference type="UniPathway" id="UPA00232"/>
<sequence length="406" mass="41540">MTAIHDVAIIGGGLVGASLAIALEGSGLDVAMVEAAPAGAMPAVFDERNLSFAEATVNALAALGVMQRLRAPTGAIVRIHASRRGDFGRVLLEAAEHGREAFGQVVVARDFGEALEARLSGVAGLVRHRGTRFTGFGAVGDGCRVLELAGEGPPRMRARLVVAADGATSGVRDALGIGASRHDYGQVLMVARLRAARAPDGTAYERLGDDGPTALLPRGDRAWGLVHGVAAADAEAVKALDETGFLARVQDAFGWRVGRLLSVGPRSAYPAVAVRAAALAATRAVLVGNAAQSIHPVGAQGFNLGLRDALTLAGLLVACARRGGDPGEASLLSAYVARREEDRRRTLEFSDGLARITANPGHAASLLRSAGLVALAALPSLRAGLVGGAMGYRGDVPDACRSGAAR</sequence>
<dbReference type="GO" id="GO:0071949">
    <property type="term" value="F:FAD binding"/>
    <property type="evidence" value="ECO:0007669"/>
    <property type="project" value="InterPro"/>
</dbReference>
<dbReference type="OrthoDB" id="9769565at2"/>
<dbReference type="GO" id="GO:0008681">
    <property type="term" value="F:2-octaprenyl-6-methoxyphenol hydroxylase activity"/>
    <property type="evidence" value="ECO:0007669"/>
    <property type="project" value="TreeGrafter"/>
</dbReference>
<name>A0A518N5T4_9GAMM</name>
<dbReference type="InterPro" id="IPR010971">
    <property type="entry name" value="UbiH/COQ6"/>
</dbReference>
<evidence type="ECO:0000256" key="4">
    <source>
        <dbReference type="ARBA" id="ARBA00022630"/>
    </source>
</evidence>
<dbReference type="InterPro" id="IPR036188">
    <property type="entry name" value="FAD/NAD-bd_sf"/>
</dbReference>
<gene>
    <name evidence="9" type="primary">ubiH</name>
    <name evidence="9" type="synonym">visB</name>
    <name evidence="9" type="ORF">FPZ22_10425</name>
</gene>
<evidence type="ECO:0000256" key="2">
    <source>
        <dbReference type="ARBA" id="ARBA00004749"/>
    </source>
</evidence>
<dbReference type="NCBIfam" id="NF004356">
    <property type="entry name" value="PRK05732.1"/>
    <property type="match status" value="1"/>
</dbReference>
<dbReference type="PANTHER" id="PTHR43876:SF8">
    <property type="entry name" value="2-OCTAPRENYL-6-METHOXYPHENOL HYDROXYLASE"/>
    <property type="match status" value="1"/>
</dbReference>
<comment type="cofactor">
    <cofactor evidence="1">
        <name>FAD</name>
        <dbReference type="ChEBI" id="CHEBI:57692"/>
    </cofactor>
</comment>
<dbReference type="GO" id="GO:0006744">
    <property type="term" value="P:ubiquinone biosynthetic process"/>
    <property type="evidence" value="ECO:0007669"/>
    <property type="project" value="UniProtKB-UniPathway"/>
</dbReference>
<keyword evidence="10" id="KW-1185">Reference proteome</keyword>
<dbReference type="Gene3D" id="3.50.50.60">
    <property type="entry name" value="FAD/NAD(P)-binding domain"/>
    <property type="match status" value="2"/>
</dbReference>
<evidence type="ECO:0000256" key="1">
    <source>
        <dbReference type="ARBA" id="ARBA00001974"/>
    </source>
</evidence>
<protein>
    <submittedName>
        <fullName evidence="9">2-octaprenyl-6-methoxyphenyl hydroxylase</fullName>
        <ecNumber evidence="9">1.14.13.-</ecNumber>
    </submittedName>
</protein>
<keyword evidence="5" id="KW-0274">FAD</keyword>
<evidence type="ECO:0000259" key="8">
    <source>
        <dbReference type="Pfam" id="PF01494"/>
    </source>
</evidence>
<evidence type="ECO:0000313" key="10">
    <source>
        <dbReference type="Proteomes" id="UP000316584"/>
    </source>
</evidence>
<feature type="domain" description="FAD-binding" evidence="8">
    <location>
        <begin position="6"/>
        <end position="349"/>
    </location>
</feature>
<evidence type="ECO:0000256" key="6">
    <source>
        <dbReference type="ARBA" id="ARBA00023002"/>
    </source>
</evidence>
<dbReference type="InterPro" id="IPR002938">
    <property type="entry name" value="FAD-bd"/>
</dbReference>
<dbReference type="EMBL" id="CP042218">
    <property type="protein sequence ID" value="QDW67247.1"/>
    <property type="molecule type" value="Genomic_DNA"/>
</dbReference>
<dbReference type="Pfam" id="PF01494">
    <property type="entry name" value="FAD_binding_3"/>
    <property type="match status" value="1"/>
</dbReference>
<organism evidence="9 10">
    <name type="scientific">Luteimonas granuli</name>
    <dbReference type="NCBI Taxonomy" id="1176533"/>
    <lineage>
        <taxon>Bacteria</taxon>
        <taxon>Pseudomonadati</taxon>
        <taxon>Pseudomonadota</taxon>
        <taxon>Gammaproteobacteria</taxon>
        <taxon>Lysobacterales</taxon>
        <taxon>Lysobacteraceae</taxon>
        <taxon>Luteimonas</taxon>
    </lineage>
</organism>
<dbReference type="SUPFAM" id="SSF51905">
    <property type="entry name" value="FAD/NAD(P)-binding domain"/>
    <property type="match status" value="1"/>
</dbReference>
<dbReference type="KEGG" id="lug:FPZ22_10425"/>
<evidence type="ECO:0000256" key="3">
    <source>
        <dbReference type="ARBA" id="ARBA00005349"/>
    </source>
</evidence>
<dbReference type="RefSeq" id="WP_144892757.1">
    <property type="nucleotide sequence ID" value="NZ_CP042218.1"/>
</dbReference>
<proteinExistence type="inferred from homology"/>
<evidence type="ECO:0000256" key="7">
    <source>
        <dbReference type="ARBA" id="ARBA00023033"/>
    </source>
</evidence>
<dbReference type="EC" id="1.14.13.-" evidence="9"/>
<evidence type="ECO:0000256" key="5">
    <source>
        <dbReference type="ARBA" id="ARBA00022827"/>
    </source>
</evidence>